<name>W4VJN9_9BACI</name>
<proteinExistence type="predicted"/>
<evidence type="ECO:0000313" key="2">
    <source>
        <dbReference type="Proteomes" id="UP000019102"/>
    </source>
</evidence>
<dbReference type="STRING" id="1298598.JCM21714_2719"/>
<dbReference type="Proteomes" id="UP000019102">
    <property type="component" value="Unassembled WGS sequence"/>
</dbReference>
<gene>
    <name evidence="1" type="ORF">JCM21714_2719</name>
</gene>
<reference evidence="1 2" key="1">
    <citation type="journal article" date="2014" name="Genome Announc.">
        <title>Draft Genome Sequence of the Boron-Tolerant and Moderately Halotolerant Bacterium Gracilibacillus boraciitolerans JCM 21714T.</title>
        <authorList>
            <person name="Ahmed I."/>
            <person name="Oshima K."/>
            <person name="Suda W."/>
            <person name="Kitamura K."/>
            <person name="Iida T."/>
            <person name="Ohmori Y."/>
            <person name="Fujiwara T."/>
            <person name="Hattori M."/>
            <person name="Ohkuma M."/>
        </authorList>
    </citation>
    <scope>NUCLEOTIDE SEQUENCE [LARGE SCALE GENOMIC DNA]</scope>
    <source>
        <strain evidence="1 2">JCM 21714</strain>
    </source>
</reference>
<dbReference type="OrthoDB" id="2599887at2"/>
<protein>
    <recommendedName>
        <fullName evidence="3">Spore germination protein GerPE</fullName>
    </recommendedName>
</protein>
<comment type="caution">
    <text evidence="1">The sequence shown here is derived from an EMBL/GenBank/DDBJ whole genome shotgun (WGS) entry which is preliminary data.</text>
</comment>
<dbReference type="Pfam" id="PF10970">
    <property type="entry name" value="GerPE"/>
    <property type="match status" value="1"/>
</dbReference>
<dbReference type="EMBL" id="BAVS01000014">
    <property type="protein sequence ID" value="GAE93620.1"/>
    <property type="molecule type" value="Genomic_DNA"/>
</dbReference>
<organism evidence="1 2">
    <name type="scientific">Gracilibacillus boraciitolerans JCM 21714</name>
    <dbReference type="NCBI Taxonomy" id="1298598"/>
    <lineage>
        <taxon>Bacteria</taxon>
        <taxon>Bacillati</taxon>
        <taxon>Bacillota</taxon>
        <taxon>Bacilli</taxon>
        <taxon>Bacillales</taxon>
        <taxon>Bacillaceae</taxon>
        <taxon>Gracilibacillus</taxon>
    </lineage>
</organism>
<dbReference type="InterPro" id="IPR024496">
    <property type="entry name" value="Spore_germ_GerPE"/>
</dbReference>
<evidence type="ECO:0008006" key="3">
    <source>
        <dbReference type="Google" id="ProtNLM"/>
    </source>
</evidence>
<sequence>MNYRTTKVKQIKVDSVAFSSILQIGDAKVIESKLDAIAVQKEGGTSSDKGFEFEKYPIFDTVIQHLPDPEIVYRKHYHHDKQITVPTIVVTAISSSAVVQLGSTDKIQSLSRVKHIRMVK</sequence>
<dbReference type="RefSeq" id="WP_035723965.1">
    <property type="nucleotide sequence ID" value="NZ_BAVS01000014.1"/>
</dbReference>
<dbReference type="eggNOG" id="ENOG503385J">
    <property type="taxonomic scope" value="Bacteria"/>
</dbReference>
<accession>W4VJN9</accession>
<evidence type="ECO:0000313" key="1">
    <source>
        <dbReference type="EMBL" id="GAE93620.1"/>
    </source>
</evidence>
<keyword evidence="2" id="KW-1185">Reference proteome</keyword>
<dbReference type="AlphaFoldDB" id="W4VJN9"/>